<protein>
    <submittedName>
        <fullName evidence="1">Uncharacterized protein</fullName>
    </submittedName>
</protein>
<gene>
    <name evidence="1" type="ORF">CINCED_3A010570</name>
</gene>
<name>A0A5E4NHY6_9HEMI</name>
<sequence length="347" mass="40462">MNKSGYRDGRFNKCKAIKKTKTTLDLLRAEHMTCALSFSEKYHFGMTFRKQVSSNIGSSSQDIDDGSEQFFEVNDQLIPLEETNDDEFEEEMAATTEKDAGVDGGLPFDLDLINSDSSHIDQDMVNWKSIIPTDFNSITQHEKNIFFNTTIEKPPVENPLNCKKTIMSSRILRNKKVLEIFDPEYTLDMNASIYMFWKNAINLSEEAVYNTNSILQRYIVFLRTFLEFPDDKQKVRKILEPERWCNSINKLCMEPIRRAGFIIEKYAKGLTVYNTFLNWKYVHYLKDNNIKIDFENENVQNYVDFLKTINLYIMVQSLDSPTMLINDVQTFCRKTCIGKKNGLHNHV</sequence>
<reference evidence="1 2" key="1">
    <citation type="submission" date="2019-08" db="EMBL/GenBank/DDBJ databases">
        <authorList>
            <person name="Alioto T."/>
            <person name="Alioto T."/>
            <person name="Gomez Garrido J."/>
        </authorList>
    </citation>
    <scope>NUCLEOTIDE SEQUENCE [LARGE SCALE GENOMIC DNA]</scope>
</reference>
<dbReference type="AlphaFoldDB" id="A0A5E4NHY6"/>
<dbReference type="Proteomes" id="UP000325440">
    <property type="component" value="Unassembled WGS sequence"/>
</dbReference>
<evidence type="ECO:0000313" key="1">
    <source>
        <dbReference type="EMBL" id="VVC41951.1"/>
    </source>
</evidence>
<dbReference type="EMBL" id="CABPRJ010001932">
    <property type="protein sequence ID" value="VVC41951.1"/>
    <property type="molecule type" value="Genomic_DNA"/>
</dbReference>
<proteinExistence type="predicted"/>
<accession>A0A5E4NHY6</accession>
<evidence type="ECO:0000313" key="2">
    <source>
        <dbReference type="Proteomes" id="UP000325440"/>
    </source>
</evidence>
<keyword evidence="2" id="KW-1185">Reference proteome</keyword>
<organism evidence="1 2">
    <name type="scientific">Cinara cedri</name>
    <dbReference type="NCBI Taxonomy" id="506608"/>
    <lineage>
        <taxon>Eukaryota</taxon>
        <taxon>Metazoa</taxon>
        <taxon>Ecdysozoa</taxon>
        <taxon>Arthropoda</taxon>
        <taxon>Hexapoda</taxon>
        <taxon>Insecta</taxon>
        <taxon>Pterygota</taxon>
        <taxon>Neoptera</taxon>
        <taxon>Paraneoptera</taxon>
        <taxon>Hemiptera</taxon>
        <taxon>Sternorrhyncha</taxon>
        <taxon>Aphidomorpha</taxon>
        <taxon>Aphidoidea</taxon>
        <taxon>Aphididae</taxon>
        <taxon>Lachninae</taxon>
        <taxon>Cinara</taxon>
    </lineage>
</organism>